<dbReference type="Proteomes" id="UP001150904">
    <property type="component" value="Unassembled WGS sequence"/>
</dbReference>
<sequence length="239" mass="25165">MRWYGDLKWLVGTVDNVVVEFHLDIVAIAVHAAIVLEDVVSDDLCRATWGSTAITVEEYASSIIVAVVVLDSAGPFISPIAVECLAVNIRHEGVMNHITAHHCVFASQHPDTGEVAACVWVFSIAEESSDVGLQQGGITVGHHDTVTANVGDVVSPNVSSDAAVIHLPDTHLDAATSAVVYLIVVDSNVVIATGACGPIHENTRRSDVCSGLGGLVRLAGHIVHRNIMNVETVMNGAVI</sequence>
<name>A0A9W9NA49_9EURO</name>
<gene>
    <name evidence="1" type="ORF">N7498_002451</name>
</gene>
<dbReference type="EMBL" id="JAPQKR010000005">
    <property type="protein sequence ID" value="KAJ5216044.1"/>
    <property type="molecule type" value="Genomic_DNA"/>
</dbReference>
<protein>
    <submittedName>
        <fullName evidence="1">Uncharacterized protein</fullName>
    </submittedName>
</protein>
<accession>A0A9W9NA49</accession>
<reference evidence="1" key="1">
    <citation type="submission" date="2022-12" db="EMBL/GenBank/DDBJ databases">
        <authorList>
            <person name="Petersen C."/>
        </authorList>
    </citation>
    <scope>NUCLEOTIDE SEQUENCE</scope>
    <source>
        <strain evidence="1">IBT 15544</strain>
    </source>
</reference>
<proteinExistence type="predicted"/>
<evidence type="ECO:0000313" key="1">
    <source>
        <dbReference type="EMBL" id="KAJ5216044.1"/>
    </source>
</evidence>
<reference evidence="1" key="2">
    <citation type="journal article" date="2023" name="IMA Fungus">
        <title>Comparative genomic study of the Penicillium genus elucidates a diverse pangenome and 15 lateral gene transfer events.</title>
        <authorList>
            <person name="Petersen C."/>
            <person name="Sorensen T."/>
            <person name="Nielsen M.R."/>
            <person name="Sondergaard T.E."/>
            <person name="Sorensen J.L."/>
            <person name="Fitzpatrick D.A."/>
            <person name="Frisvad J.C."/>
            <person name="Nielsen K.L."/>
        </authorList>
    </citation>
    <scope>NUCLEOTIDE SEQUENCE</scope>
    <source>
        <strain evidence="1">IBT 15544</strain>
    </source>
</reference>
<dbReference type="AlphaFoldDB" id="A0A9W9NA49"/>
<dbReference type="RefSeq" id="XP_058311857.1">
    <property type="nucleotide sequence ID" value="XM_058449513.1"/>
</dbReference>
<comment type="caution">
    <text evidence="1">The sequence shown here is derived from an EMBL/GenBank/DDBJ whole genome shotgun (WGS) entry which is preliminary data.</text>
</comment>
<keyword evidence="2" id="KW-1185">Reference proteome</keyword>
<dbReference type="GeneID" id="83176814"/>
<evidence type="ECO:0000313" key="2">
    <source>
        <dbReference type="Proteomes" id="UP001150904"/>
    </source>
</evidence>
<organism evidence="1 2">
    <name type="scientific">Penicillium cinerascens</name>
    <dbReference type="NCBI Taxonomy" id="70096"/>
    <lineage>
        <taxon>Eukaryota</taxon>
        <taxon>Fungi</taxon>
        <taxon>Dikarya</taxon>
        <taxon>Ascomycota</taxon>
        <taxon>Pezizomycotina</taxon>
        <taxon>Eurotiomycetes</taxon>
        <taxon>Eurotiomycetidae</taxon>
        <taxon>Eurotiales</taxon>
        <taxon>Aspergillaceae</taxon>
        <taxon>Penicillium</taxon>
    </lineage>
</organism>